<evidence type="ECO:0000313" key="2">
    <source>
        <dbReference type="Proteomes" id="UP000004596"/>
    </source>
</evidence>
<dbReference type="EMBL" id="ABJL02000008">
    <property type="protein sequence ID" value="EDV04566.1"/>
    <property type="molecule type" value="Genomic_DNA"/>
</dbReference>
<dbReference type="Proteomes" id="UP000004596">
    <property type="component" value="Unassembled WGS sequence"/>
</dbReference>
<accession>B3CBW4</accession>
<sequence>MFMFSHFYLFVFHNTNNLFKILQIFIMLTEKLKQSTVYGSILTLETVQDTAGKTDRVKIQIQFLVLTLLFQSLSFCRTPELRKIFFIEASPRTPFTVILIIIEASPFQFNFVLRM</sequence>
<comment type="caution">
    <text evidence="1">The sequence shown here is derived from an EMBL/GenBank/DDBJ whole genome shotgun (WGS) entry which is preliminary data.</text>
</comment>
<organism evidence="1 2">
    <name type="scientific">Bacteroides intestinalis DSM 17393</name>
    <dbReference type="NCBI Taxonomy" id="471870"/>
    <lineage>
        <taxon>Bacteria</taxon>
        <taxon>Pseudomonadati</taxon>
        <taxon>Bacteroidota</taxon>
        <taxon>Bacteroidia</taxon>
        <taxon>Bacteroidales</taxon>
        <taxon>Bacteroidaceae</taxon>
        <taxon>Bacteroides</taxon>
    </lineage>
</organism>
<reference evidence="1 2" key="2">
    <citation type="submission" date="2008-04" db="EMBL/GenBank/DDBJ databases">
        <authorList>
            <person name="Fulton L."/>
            <person name="Clifton S."/>
            <person name="Fulton B."/>
            <person name="Xu J."/>
            <person name="Minx P."/>
            <person name="Pepin K.H."/>
            <person name="Johnson M."/>
            <person name="Thiruvilangam P."/>
            <person name="Bhonagiri V."/>
            <person name="Nash W.E."/>
            <person name="Mardis E.R."/>
            <person name="Wilson R.K."/>
        </authorList>
    </citation>
    <scope>NUCLEOTIDE SEQUENCE [LARGE SCALE GENOMIC DNA]</scope>
    <source>
        <strain evidence="1 2">DSM 17393</strain>
    </source>
</reference>
<gene>
    <name evidence="1" type="ORF">BACINT_03705</name>
</gene>
<name>B3CBW4_9BACE</name>
<dbReference type="AlphaFoldDB" id="B3CBW4"/>
<proteinExistence type="predicted"/>
<reference evidence="1 2" key="1">
    <citation type="submission" date="2008-04" db="EMBL/GenBank/DDBJ databases">
        <title>Draft genome sequence of Bacteroides intestinalis (DSM 17393).</title>
        <authorList>
            <person name="Sudarsanam P."/>
            <person name="Ley R."/>
            <person name="Guruge J."/>
            <person name="Turnbaugh P.J."/>
            <person name="Mahowald M."/>
            <person name="Liep D."/>
            <person name="Gordon J."/>
        </authorList>
    </citation>
    <scope>NUCLEOTIDE SEQUENCE [LARGE SCALE GENOMIC DNA]</scope>
    <source>
        <strain evidence="1 2">DSM 17393</strain>
    </source>
</reference>
<protein>
    <submittedName>
        <fullName evidence="1">Uncharacterized protein</fullName>
    </submittedName>
</protein>
<evidence type="ECO:0000313" key="1">
    <source>
        <dbReference type="EMBL" id="EDV04566.1"/>
    </source>
</evidence>
<dbReference type="STRING" id="471870.BACINT_03705"/>